<accession>A0A402D5N8</accession>
<gene>
    <name evidence="1" type="ORF">CCAX7_54910</name>
</gene>
<protein>
    <submittedName>
        <fullName evidence="1">Uncharacterized protein</fullName>
    </submittedName>
</protein>
<dbReference type="KEGG" id="ccot:CCAX7_54910"/>
<reference evidence="1 2" key="1">
    <citation type="journal article" date="2019" name="Int. J. Syst. Evol. Microbiol.">
        <title>Capsulimonas corticalis gen. nov., sp. nov., an aerobic capsulated bacterium, of a novel bacterial order, Capsulimonadales ord. nov., of the class Armatimonadia of the phylum Armatimonadetes.</title>
        <authorList>
            <person name="Li J."/>
            <person name="Kudo C."/>
            <person name="Tonouchi A."/>
        </authorList>
    </citation>
    <scope>NUCLEOTIDE SEQUENCE [LARGE SCALE GENOMIC DNA]</scope>
    <source>
        <strain evidence="1 2">AX-7</strain>
    </source>
</reference>
<organism evidence="1 2">
    <name type="scientific">Capsulimonas corticalis</name>
    <dbReference type="NCBI Taxonomy" id="2219043"/>
    <lineage>
        <taxon>Bacteria</taxon>
        <taxon>Bacillati</taxon>
        <taxon>Armatimonadota</taxon>
        <taxon>Armatimonadia</taxon>
        <taxon>Capsulimonadales</taxon>
        <taxon>Capsulimonadaceae</taxon>
        <taxon>Capsulimonas</taxon>
    </lineage>
</organism>
<dbReference type="OrthoDB" id="6180861at2"/>
<dbReference type="RefSeq" id="WP_119324815.1">
    <property type="nucleotide sequence ID" value="NZ_AP025739.1"/>
</dbReference>
<name>A0A402D5N8_9BACT</name>
<evidence type="ECO:0000313" key="2">
    <source>
        <dbReference type="Proteomes" id="UP000287394"/>
    </source>
</evidence>
<dbReference type="EMBL" id="AP025739">
    <property type="protein sequence ID" value="BDI33440.1"/>
    <property type="molecule type" value="Genomic_DNA"/>
</dbReference>
<dbReference type="Proteomes" id="UP000287394">
    <property type="component" value="Chromosome"/>
</dbReference>
<evidence type="ECO:0000313" key="1">
    <source>
        <dbReference type="EMBL" id="BDI33440.1"/>
    </source>
</evidence>
<sequence length="267" mass="30123">MTTADVMALLRARYPKNEYAFMEQVRSSTGNSFARSADALVMSFWQSRGIHLSGIEVKTFRNDWLRELKKPEKADEIARYCDYWWVVAGDDQIVKDAELPATWGLMVVQNGKLVIKVKAPKMDPLPMSRPMLAGILRQAQNFSPATQDLYAVESAAREQGRLLGFERAEKDWKEKCSGIEEGHKQLQSSLDAFEQVSGIRIDHYNGHRIGEIVRTLSLIDGKVMRRNLTRAHEDIRAAARAMNDALTALENMAAMQPLVADQPTKIS</sequence>
<proteinExistence type="predicted"/>
<keyword evidence="2" id="KW-1185">Reference proteome</keyword>
<dbReference type="AlphaFoldDB" id="A0A402D5N8"/>